<proteinExistence type="predicted"/>
<evidence type="ECO:0000313" key="1">
    <source>
        <dbReference type="EMBL" id="GBL70171.1"/>
    </source>
</evidence>
<keyword evidence="2" id="KW-1185">Reference proteome</keyword>
<name>A0A4Y1ZVF3_ARAVE</name>
<dbReference type="AlphaFoldDB" id="A0A4Y1ZVF3"/>
<reference evidence="1 2" key="1">
    <citation type="journal article" date="2019" name="Sci. Rep.">
        <title>Orb-weaving spider Araneus ventricosus genome elucidates the spidroin gene catalogue.</title>
        <authorList>
            <person name="Kono N."/>
            <person name="Nakamura H."/>
            <person name="Ohtoshi R."/>
            <person name="Moran D.A.P."/>
            <person name="Shinohara A."/>
            <person name="Yoshida Y."/>
            <person name="Fujiwara M."/>
            <person name="Mori M."/>
            <person name="Tomita M."/>
            <person name="Arakawa K."/>
        </authorList>
    </citation>
    <scope>NUCLEOTIDE SEQUENCE [LARGE SCALE GENOMIC DNA]</scope>
</reference>
<dbReference type="Proteomes" id="UP000499080">
    <property type="component" value="Unassembled WGS sequence"/>
</dbReference>
<protein>
    <submittedName>
        <fullName evidence="1">Uncharacterized protein</fullName>
    </submittedName>
</protein>
<sequence length="112" mass="12795">MSEICGLSSQYHNRALIQICNNPTYSPASTTSTTKRNPARMGVFPEHRLLRPTKMFQKTPVPSRTIEHRPWKGSVQKVFPQLPKSKEIKIINNNNVRKELCNFESLSCGHDT</sequence>
<accession>A0A4Y1ZVF3</accession>
<evidence type="ECO:0000313" key="2">
    <source>
        <dbReference type="Proteomes" id="UP000499080"/>
    </source>
</evidence>
<organism evidence="1 2">
    <name type="scientific">Araneus ventricosus</name>
    <name type="common">Orbweaver spider</name>
    <name type="synonym">Epeira ventricosa</name>
    <dbReference type="NCBI Taxonomy" id="182803"/>
    <lineage>
        <taxon>Eukaryota</taxon>
        <taxon>Metazoa</taxon>
        <taxon>Ecdysozoa</taxon>
        <taxon>Arthropoda</taxon>
        <taxon>Chelicerata</taxon>
        <taxon>Arachnida</taxon>
        <taxon>Araneae</taxon>
        <taxon>Araneomorphae</taxon>
        <taxon>Entelegynae</taxon>
        <taxon>Araneoidea</taxon>
        <taxon>Araneidae</taxon>
        <taxon>Araneus</taxon>
    </lineage>
</organism>
<dbReference type="EMBL" id="BGPR01078376">
    <property type="protein sequence ID" value="GBL70171.1"/>
    <property type="molecule type" value="Genomic_DNA"/>
</dbReference>
<gene>
    <name evidence="1" type="ORF">AVEN_116990_1</name>
</gene>
<comment type="caution">
    <text evidence="1">The sequence shown here is derived from an EMBL/GenBank/DDBJ whole genome shotgun (WGS) entry which is preliminary data.</text>
</comment>